<evidence type="ECO:0000256" key="1">
    <source>
        <dbReference type="SAM" id="Phobius"/>
    </source>
</evidence>
<dbReference type="EMBL" id="BSBO01000001">
    <property type="protein sequence ID" value="GLG02899.1"/>
    <property type="molecule type" value="Genomic_DNA"/>
</dbReference>
<reference evidence="2" key="2">
    <citation type="submission" date="2022-11" db="EMBL/GenBank/DDBJ databases">
        <title>Draft genome sequence of Sellimonas catena strain 12EGH17.</title>
        <authorList>
            <person name="Hisatomi A."/>
            <person name="Ohkuma M."/>
            <person name="Sakamoto M."/>
        </authorList>
    </citation>
    <scope>NUCLEOTIDE SEQUENCE</scope>
    <source>
        <strain evidence="2">12EGH17</strain>
    </source>
</reference>
<gene>
    <name evidence="2" type="ORF">Selli1_00730</name>
    <name evidence="3" type="ORF">Selli2_28280</name>
</gene>
<reference evidence="3" key="4">
    <citation type="submission" date="2022-11" db="EMBL/GenBank/DDBJ databases">
        <title>Draft genome sequence of Sellimonas catena strain 18CBH55.</title>
        <authorList>
            <person name="Hisatomi A."/>
            <person name="Ohkuma M."/>
            <person name="Sakamoto M."/>
        </authorList>
    </citation>
    <scope>NUCLEOTIDE SEQUENCE</scope>
    <source>
        <strain evidence="3">18CBH55</strain>
    </source>
</reference>
<dbReference type="RefSeq" id="WP_158099210.1">
    <property type="nucleotide sequence ID" value="NZ_BSBO01000001.1"/>
</dbReference>
<keyword evidence="1" id="KW-1133">Transmembrane helix</keyword>
<dbReference type="AlphaFoldDB" id="A0A9W6C3K7"/>
<evidence type="ECO:0008006" key="5">
    <source>
        <dbReference type="Google" id="ProtNLM"/>
    </source>
</evidence>
<protein>
    <recommendedName>
        <fullName evidence="5">DUF3784 domain-containing protein</fullName>
    </recommendedName>
</protein>
<feature type="transmembrane region" description="Helical" evidence="1">
    <location>
        <begin position="6"/>
        <end position="30"/>
    </location>
</feature>
<proteinExistence type="predicted"/>
<dbReference type="Proteomes" id="UP001145094">
    <property type="component" value="Unassembled WGS sequence"/>
</dbReference>
<keyword evidence="1" id="KW-0812">Transmembrane</keyword>
<dbReference type="Pfam" id="PF12650">
    <property type="entry name" value="DUF3784"/>
    <property type="match status" value="1"/>
</dbReference>
<comment type="caution">
    <text evidence="2">The sequence shown here is derived from an EMBL/GenBank/DDBJ whole genome shotgun (WGS) entry which is preliminary data.</text>
</comment>
<keyword evidence="1" id="KW-0472">Membrane</keyword>
<organism evidence="2 4">
    <name type="scientific">Sellimonas catena</name>
    <dbReference type="NCBI Taxonomy" id="2994035"/>
    <lineage>
        <taxon>Bacteria</taxon>
        <taxon>Bacillati</taxon>
        <taxon>Bacillota</taxon>
        <taxon>Clostridia</taxon>
        <taxon>Lachnospirales</taxon>
        <taxon>Lachnospiraceae</taxon>
        <taxon>Sellimonas</taxon>
    </lineage>
</organism>
<dbReference type="Proteomes" id="UP001145145">
    <property type="component" value="Unassembled WGS sequence"/>
</dbReference>
<reference evidence="2" key="1">
    <citation type="submission" date="2022-11" db="EMBL/GenBank/DDBJ databases">
        <title>Draft genome sequence of Sellimonas catena strain 12EGH17.</title>
        <authorList>
            <person name="Atsushi H."/>
            <person name="Moriya O."/>
            <person name="Mitsuo S."/>
        </authorList>
    </citation>
    <scope>NUCLEOTIDE SEQUENCE</scope>
    <source>
        <strain evidence="2">12EGH17</strain>
    </source>
</reference>
<name>A0A9W6C3K7_9FIRM</name>
<evidence type="ECO:0000313" key="4">
    <source>
        <dbReference type="Proteomes" id="UP001145145"/>
    </source>
</evidence>
<keyword evidence="4" id="KW-1185">Reference proteome</keyword>
<sequence length="108" mass="11899">MVGSLIVIGFMTIISIALINGKALNMVPGYRTLPDKVKKTLDPKKVGRKLGIPMAGVDIVMIIFFIIVYFSDSEKLQGYAVYGMMLLFVVSIAIIDMINITGKDKKDK</sequence>
<accession>A0A9W6C3K7</accession>
<feature type="transmembrane region" description="Helical" evidence="1">
    <location>
        <begin position="76"/>
        <end position="98"/>
    </location>
</feature>
<feature type="transmembrane region" description="Helical" evidence="1">
    <location>
        <begin position="50"/>
        <end position="70"/>
    </location>
</feature>
<reference evidence="3" key="3">
    <citation type="submission" date="2022-11" db="EMBL/GenBank/DDBJ databases">
        <title>Draft genome sequence of Sellimonas catena strain 18CBH55.</title>
        <authorList>
            <person name="Atsushi H."/>
            <person name="Moriya O."/>
            <person name="Mitsuo S."/>
        </authorList>
    </citation>
    <scope>NUCLEOTIDE SEQUENCE</scope>
    <source>
        <strain evidence="3">18CBH55</strain>
    </source>
</reference>
<evidence type="ECO:0000313" key="2">
    <source>
        <dbReference type="EMBL" id="GLG02899.1"/>
    </source>
</evidence>
<reference evidence="2 4" key="5">
    <citation type="journal article" date="2023" name="Int. J. Syst. Evol. Microbiol.">
        <title>Sellimonas catena sp. nov., isolated from human faeces.</title>
        <authorList>
            <person name="Hisatomi A."/>
            <person name="Ohkuma M."/>
            <person name="Sakamoto M."/>
        </authorList>
    </citation>
    <scope>NUCLEOTIDE SEQUENCE [LARGE SCALE GENOMIC DNA]</scope>
    <source>
        <strain evidence="2 4">12EGH17</strain>
        <strain evidence="3">18CBH55</strain>
    </source>
</reference>
<dbReference type="EMBL" id="BSCH01000020">
    <property type="protein sequence ID" value="GLG91401.1"/>
    <property type="molecule type" value="Genomic_DNA"/>
</dbReference>
<dbReference type="InterPro" id="IPR017259">
    <property type="entry name" value="UCP037672"/>
</dbReference>
<evidence type="ECO:0000313" key="3">
    <source>
        <dbReference type="EMBL" id="GLG91401.1"/>
    </source>
</evidence>